<comment type="similarity">
    <text evidence="1">Belongs to the small GTPase superfamily. Rab family.</text>
</comment>
<evidence type="ECO:0000256" key="1">
    <source>
        <dbReference type="ARBA" id="ARBA00006270"/>
    </source>
</evidence>
<dbReference type="InterPro" id="IPR050209">
    <property type="entry name" value="Rab_GTPases_membrane_traffic"/>
</dbReference>
<dbReference type="PROSITE" id="PS51421">
    <property type="entry name" value="RAS"/>
    <property type="match status" value="1"/>
</dbReference>
<dbReference type="InterPro" id="IPR027417">
    <property type="entry name" value="P-loop_NTPase"/>
</dbReference>
<dbReference type="PROSITE" id="PS51420">
    <property type="entry name" value="RHO"/>
    <property type="match status" value="1"/>
</dbReference>
<dbReference type="PRINTS" id="PR00449">
    <property type="entry name" value="RASTRNSFRMNG"/>
</dbReference>
<accession>A0N0H4</accession>
<dbReference type="InterPro" id="IPR005225">
    <property type="entry name" value="Small_GTP-bd"/>
</dbReference>
<organism evidence="2">
    <name type="scientific">Blastocladiella emersonii</name>
    <name type="common">Aquatic fungus</name>
    <dbReference type="NCBI Taxonomy" id="4808"/>
    <lineage>
        <taxon>Eukaryota</taxon>
        <taxon>Fungi</taxon>
        <taxon>Fungi incertae sedis</taxon>
        <taxon>Blastocladiomycota</taxon>
        <taxon>Blastocladiomycetes</taxon>
        <taxon>Blastocladiales</taxon>
        <taxon>Blastocladiaceae</taxon>
        <taxon>Blastocladiella</taxon>
    </lineage>
</organism>
<dbReference type="SMART" id="SM00176">
    <property type="entry name" value="RAN"/>
    <property type="match status" value="1"/>
</dbReference>
<evidence type="ECO:0000313" key="2">
    <source>
        <dbReference type="EMBL" id="ABK34900.1"/>
    </source>
</evidence>
<proteinExistence type="evidence at transcript level"/>
<dbReference type="PROSITE" id="PS51419">
    <property type="entry name" value="RAB"/>
    <property type="match status" value="1"/>
</dbReference>
<sequence>PSPTKPPTALAVAVDSVASVTDRVLHQTHQPSTTGTWTAKQLESVLQRRFGAERYAQQMRFADPTPRYKVVVVGDPAAGKSCLIRRYCERRFTASYISTIGIDYGLRVVDLAPGRQIKINFWDMAGDRAYALIRSEFYGDDTHGIMLAFDVSVRASFAGLDAWLKELRHHARARWDALHVVLVGTKTDLPSRAVAPEEAQAWAAKHGLTYIECSAQSGHNVDDAFNGLVSRIDAAATAGTASRSTGAAAATVE</sequence>
<dbReference type="SUPFAM" id="SSF52540">
    <property type="entry name" value="P-loop containing nucleoside triphosphate hydrolases"/>
    <property type="match status" value="1"/>
</dbReference>
<dbReference type="SMART" id="SM00173">
    <property type="entry name" value="RAS"/>
    <property type="match status" value="1"/>
</dbReference>
<protein>
    <submittedName>
        <fullName evidence="2">Rbj-like protein</fullName>
    </submittedName>
</protein>
<dbReference type="NCBIfam" id="TIGR00231">
    <property type="entry name" value="small_GTP"/>
    <property type="match status" value="1"/>
</dbReference>
<dbReference type="GO" id="GO:0003924">
    <property type="term" value="F:GTPase activity"/>
    <property type="evidence" value="ECO:0007669"/>
    <property type="project" value="InterPro"/>
</dbReference>
<reference evidence="2" key="1">
    <citation type="journal article" date="2006" name="BMC Genomics">
        <title>Comparative EST analysis provides insights into the basal aquatic fungus Blastocladiella emersonii.</title>
        <authorList>
            <person name="Ribichich K.F."/>
            <person name="Georg R.C."/>
            <person name="Gomes S.L."/>
        </authorList>
    </citation>
    <scope>NUCLEOTIDE SEQUENCE</scope>
</reference>
<dbReference type="AlphaFoldDB" id="A0N0H4"/>
<dbReference type="SMART" id="SM00175">
    <property type="entry name" value="RAB"/>
    <property type="match status" value="1"/>
</dbReference>
<dbReference type="FunFam" id="3.40.50.300:FF:001447">
    <property type="entry name" value="Ras-related protein Rab-1B"/>
    <property type="match status" value="1"/>
</dbReference>
<dbReference type="Pfam" id="PF00071">
    <property type="entry name" value="Ras"/>
    <property type="match status" value="1"/>
</dbReference>
<dbReference type="EMBL" id="EF064253">
    <property type="protein sequence ID" value="ABK34900.1"/>
    <property type="molecule type" value="mRNA"/>
</dbReference>
<dbReference type="PANTHER" id="PTHR47979">
    <property type="entry name" value="DRAB11-RELATED"/>
    <property type="match status" value="1"/>
</dbReference>
<feature type="non-terminal residue" evidence="2">
    <location>
        <position position="1"/>
    </location>
</feature>
<dbReference type="InterPro" id="IPR001806">
    <property type="entry name" value="Small_GTPase"/>
</dbReference>
<name>A0N0H4_BLAEM</name>
<dbReference type="SMART" id="SM00174">
    <property type="entry name" value="RHO"/>
    <property type="match status" value="1"/>
</dbReference>
<dbReference type="Gene3D" id="3.40.50.300">
    <property type="entry name" value="P-loop containing nucleotide triphosphate hydrolases"/>
    <property type="match status" value="1"/>
</dbReference>
<dbReference type="GO" id="GO:0005525">
    <property type="term" value="F:GTP binding"/>
    <property type="evidence" value="ECO:0007669"/>
    <property type="project" value="InterPro"/>
</dbReference>